<keyword evidence="1" id="KW-1133">Transmembrane helix</keyword>
<organism evidence="2 3">
    <name type="scientific">Izhakiella capsodis</name>
    <dbReference type="NCBI Taxonomy" id="1367852"/>
    <lineage>
        <taxon>Bacteria</taxon>
        <taxon>Pseudomonadati</taxon>
        <taxon>Pseudomonadota</taxon>
        <taxon>Gammaproteobacteria</taxon>
        <taxon>Enterobacterales</taxon>
        <taxon>Erwiniaceae</taxon>
        <taxon>Izhakiella</taxon>
    </lineage>
</organism>
<keyword evidence="1" id="KW-0472">Membrane</keyword>
<keyword evidence="1" id="KW-0812">Transmembrane</keyword>
<evidence type="ECO:0000313" key="2">
    <source>
        <dbReference type="EMBL" id="SFN71453.1"/>
    </source>
</evidence>
<dbReference type="AlphaFoldDB" id="A0A1I5B9R9"/>
<dbReference type="RefSeq" id="WP_092879833.1">
    <property type="nucleotide sequence ID" value="NZ_FOVC01000015.1"/>
</dbReference>
<evidence type="ECO:0000313" key="3">
    <source>
        <dbReference type="Proteomes" id="UP000242222"/>
    </source>
</evidence>
<protein>
    <submittedName>
        <fullName evidence="2">Uncharacterized protein</fullName>
    </submittedName>
</protein>
<proteinExistence type="predicted"/>
<accession>A0A1I5B9R9</accession>
<reference evidence="3" key="1">
    <citation type="submission" date="2016-10" db="EMBL/GenBank/DDBJ databases">
        <authorList>
            <person name="Varghese N."/>
            <person name="Submissions S."/>
        </authorList>
    </citation>
    <scope>NUCLEOTIDE SEQUENCE [LARGE SCALE GENOMIC DNA]</scope>
    <source>
        <strain evidence="3">N6PO6</strain>
    </source>
</reference>
<keyword evidence="3" id="KW-1185">Reference proteome</keyword>
<feature type="transmembrane region" description="Helical" evidence="1">
    <location>
        <begin position="30"/>
        <end position="49"/>
    </location>
</feature>
<feature type="transmembrane region" description="Helical" evidence="1">
    <location>
        <begin position="86"/>
        <end position="107"/>
    </location>
</feature>
<evidence type="ECO:0000256" key="1">
    <source>
        <dbReference type="SAM" id="Phobius"/>
    </source>
</evidence>
<gene>
    <name evidence="2" type="ORF">SAMN05216516_11538</name>
</gene>
<feature type="transmembrane region" description="Helical" evidence="1">
    <location>
        <begin position="7"/>
        <end position="24"/>
    </location>
</feature>
<feature type="transmembrane region" description="Helical" evidence="1">
    <location>
        <begin position="56"/>
        <end position="74"/>
    </location>
</feature>
<dbReference type="EMBL" id="FOVC01000015">
    <property type="protein sequence ID" value="SFN71453.1"/>
    <property type="molecule type" value="Genomic_DNA"/>
</dbReference>
<sequence>MNKIRLLPLLTSSATFLMISVFFYSPYNIVYYMILLGVAILSFISYLFLRNLLSKHVIAYLLIIVFAFLVFIYWFGGDFKQDRNFIFLLALQIIGCVANSIVFFYYGKDQAEEMKLKGYPNSVIEKVYKNILFREVERRIKDKVHPNALSKVAGGIATGVLTETLSSGRADLFSDNLIPAAMSIADSHLINFESGNYSVTGSHANDFNPATGLAMTSDYFDAGGDTYGSSLNHDSLFSNDNHISGGFDNHSIDHGSSFSSGFDDSRY</sequence>
<dbReference type="OrthoDB" id="1534511at1236"/>
<name>A0A1I5B9R9_9GAMM</name>
<dbReference type="STRING" id="1367852.SAMN05216516_11538"/>
<dbReference type="Proteomes" id="UP000242222">
    <property type="component" value="Unassembled WGS sequence"/>
</dbReference>